<dbReference type="Proteomes" id="UP000286687">
    <property type="component" value="Unassembled WGS sequence"/>
</dbReference>
<sequence length="78" mass="8811">MTRPGSNADKVVFLNVLCSKILPVPCGTFSPYIESEKRMTLKSCKKVDISVVIKIFVYPQKGTYKITTKKDLKDQVLE</sequence>
<dbReference type="AlphaFoldDB" id="A0A437SIC8"/>
<protein>
    <submittedName>
        <fullName evidence="1">Uncharacterized protein</fullName>
    </submittedName>
</protein>
<accession>A0A437SIC8</accession>
<organism evidence="1 2">
    <name type="scientific">Bacillus thuringiensis</name>
    <dbReference type="NCBI Taxonomy" id="1428"/>
    <lineage>
        <taxon>Bacteria</taxon>
        <taxon>Bacillati</taxon>
        <taxon>Bacillota</taxon>
        <taxon>Bacilli</taxon>
        <taxon>Bacillales</taxon>
        <taxon>Bacillaceae</taxon>
        <taxon>Bacillus</taxon>
        <taxon>Bacillus cereus group</taxon>
    </lineage>
</organism>
<proteinExistence type="predicted"/>
<evidence type="ECO:0000313" key="1">
    <source>
        <dbReference type="EMBL" id="RVU62658.1"/>
    </source>
</evidence>
<gene>
    <name evidence="1" type="ORF">BM74_19345</name>
</gene>
<comment type="caution">
    <text evidence="1">The sequence shown here is derived from an EMBL/GenBank/DDBJ whole genome shotgun (WGS) entry which is preliminary data.</text>
</comment>
<reference evidence="1 2" key="1">
    <citation type="submission" date="2018-01" db="EMBL/GenBank/DDBJ databases">
        <title>Complete genome sequence of G25-42.</title>
        <authorList>
            <person name="Zheng Z."/>
            <person name="Sun M."/>
        </authorList>
    </citation>
    <scope>NUCLEOTIDE SEQUENCE [LARGE SCALE GENOMIC DNA]</scope>
    <source>
        <strain evidence="1 2">G25-42</strain>
    </source>
</reference>
<evidence type="ECO:0000313" key="2">
    <source>
        <dbReference type="Proteomes" id="UP000286687"/>
    </source>
</evidence>
<name>A0A437SIC8_BACTU</name>
<dbReference type="EMBL" id="LDER01000245">
    <property type="protein sequence ID" value="RVU62658.1"/>
    <property type="molecule type" value="Genomic_DNA"/>
</dbReference>